<feature type="domain" description="FATC" evidence="1">
    <location>
        <begin position="67"/>
        <end position="97"/>
    </location>
</feature>
<dbReference type="Pfam" id="PF02260">
    <property type="entry name" value="FATC"/>
    <property type="match status" value="1"/>
</dbReference>
<keyword evidence="3" id="KW-1185">Reference proteome</keyword>
<sequence length="97" mass="11166">EGDFLWAAAATIRCLFRRDQHLLLRPLILDEIVTNGNHDQPSACAEATNFITKVTAEITRMATQEAFLLQEEIQVAIESARNEENLSQMDPRWHPWF</sequence>
<reference evidence="2 3" key="1">
    <citation type="submission" date="2019-10" db="EMBL/GenBank/DDBJ databases">
        <title>Assembly and Annotation for the nematode Trichostrongylus colubriformis.</title>
        <authorList>
            <person name="Martin J."/>
        </authorList>
    </citation>
    <scope>NUCLEOTIDE SEQUENCE [LARGE SCALE GENOMIC DNA]</scope>
    <source>
        <strain evidence="2">G859</strain>
        <tissue evidence="2">Whole worm</tissue>
    </source>
</reference>
<protein>
    <submittedName>
        <fullName evidence="2">FATC domain-containing protein</fullName>
    </submittedName>
</protein>
<evidence type="ECO:0000313" key="2">
    <source>
        <dbReference type="EMBL" id="KAK5977650.1"/>
    </source>
</evidence>
<feature type="non-terminal residue" evidence="2">
    <location>
        <position position="1"/>
    </location>
</feature>
<evidence type="ECO:0000259" key="1">
    <source>
        <dbReference type="PROSITE" id="PS51190"/>
    </source>
</evidence>
<comment type="caution">
    <text evidence="2">The sequence shown here is derived from an EMBL/GenBank/DDBJ whole genome shotgun (WGS) entry which is preliminary data.</text>
</comment>
<dbReference type="InterPro" id="IPR003152">
    <property type="entry name" value="FATC_dom"/>
</dbReference>
<gene>
    <name evidence="2" type="ORF">GCK32_011074</name>
</gene>
<dbReference type="Proteomes" id="UP001331761">
    <property type="component" value="Unassembled WGS sequence"/>
</dbReference>
<dbReference type="AlphaFoldDB" id="A0AAN8FVC8"/>
<accession>A0AAN8FVC8</accession>
<organism evidence="2 3">
    <name type="scientific">Trichostrongylus colubriformis</name>
    <name type="common">Black scour worm</name>
    <dbReference type="NCBI Taxonomy" id="6319"/>
    <lineage>
        <taxon>Eukaryota</taxon>
        <taxon>Metazoa</taxon>
        <taxon>Ecdysozoa</taxon>
        <taxon>Nematoda</taxon>
        <taxon>Chromadorea</taxon>
        <taxon>Rhabditida</taxon>
        <taxon>Rhabditina</taxon>
        <taxon>Rhabditomorpha</taxon>
        <taxon>Strongyloidea</taxon>
        <taxon>Trichostrongylidae</taxon>
        <taxon>Trichostrongylus</taxon>
    </lineage>
</organism>
<proteinExistence type="predicted"/>
<dbReference type="PROSITE" id="PS51190">
    <property type="entry name" value="FATC"/>
    <property type="match status" value="1"/>
</dbReference>
<dbReference type="EMBL" id="WIXE01010337">
    <property type="protein sequence ID" value="KAK5977650.1"/>
    <property type="molecule type" value="Genomic_DNA"/>
</dbReference>
<dbReference type="SMART" id="SM01343">
    <property type="entry name" value="FATC"/>
    <property type="match status" value="1"/>
</dbReference>
<evidence type="ECO:0000313" key="3">
    <source>
        <dbReference type="Proteomes" id="UP001331761"/>
    </source>
</evidence>
<name>A0AAN8FVC8_TRICO</name>